<dbReference type="Pfam" id="PF13470">
    <property type="entry name" value="PIN_3"/>
    <property type="match status" value="1"/>
</dbReference>
<evidence type="ECO:0000259" key="1">
    <source>
        <dbReference type="Pfam" id="PF13470"/>
    </source>
</evidence>
<dbReference type="InterPro" id="IPR002850">
    <property type="entry name" value="PIN_toxin-like"/>
</dbReference>
<dbReference type="EMBL" id="JAKZJU020000001">
    <property type="protein sequence ID" value="MDL2058416.1"/>
    <property type="molecule type" value="Genomic_DNA"/>
</dbReference>
<organism evidence="2 3">
    <name type="scientific">Mesosutterella faecium</name>
    <dbReference type="NCBI Taxonomy" id="2925194"/>
    <lineage>
        <taxon>Bacteria</taxon>
        <taxon>Pseudomonadati</taxon>
        <taxon>Pseudomonadota</taxon>
        <taxon>Betaproteobacteria</taxon>
        <taxon>Burkholderiales</taxon>
        <taxon>Sutterellaceae</taxon>
        <taxon>Mesosutterella</taxon>
    </lineage>
</organism>
<evidence type="ECO:0000313" key="3">
    <source>
        <dbReference type="Proteomes" id="UP001165481"/>
    </source>
</evidence>
<dbReference type="RefSeq" id="WP_243376870.1">
    <property type="nucleotide sequence ID" value="NZ_JAKZJU020000001.1"/>
</dbReference>
<sequence length="168" mass="18467">MPKSSEIKAFLSLLRSGGESAEIPKGLPAAVIDTNVLMDFWHFRDPQALPLLALLEAGAFTAVRDEDTENEFAEVLGRPQFGEPLERQKEILGRWHRLARPAPGRACSPFGCRDPLDQKLFDLAEAAGASLIVTKDRLVLKAGRKTARSGLRILMPAQAAEALRKPRE</sequence>
<reference evidence="2" key="1">
    <citation type="submission" date="2023-03" db="EMBL/GenBank/DDBJ databases">
        <title>Mesosutterella sp. nov. isolated from porcine feces.</title>
        <authorList>
            <person name="Yu S."/>
        </authorList>
    </citation>
    <scope>NUCLEOTIDE SEQUENCE</scope>
    <source>
        <strain evidence="2">AGMB02718</strain>
    </source>
</reference>
<gene>
    <name evidence="2" type="ORF">MUN46_000355</name>
</gene>
<dbReference type="PANTHER" id="PTHR34610">
    <property type="entry name" value="SSL7007 PROTEIN"/>
    <property type="match status" value="1"/>
</dbReference>
<dbReference type="PANTHER" id="PTHR34610:SF3">
    <property type="entry name" value="SSL7007 PROTEIN"/>
    <property type="match status" value="1"/>
</dbReference>
<proteinExistence type="predicted"/>
<dbReference type="Proteomes" id="UP001165481">
    <property type="component" value="Unassembled WGS sequence"/>
</dbReference>
<evidence type="ECO:0000313" key="2">
    <source>
        <dbReference type="EMBL" id="MDL2058416.1"/>
    </source>
</evidence>
<dbReference type="InterPro" id="IPR002716">
    <property type="entry name" value="PIN_dom"/>
</dbReference>
<protein>
    <submittedName>
        <fullName evidence="2">PIN domain-containing protein</fullName>
    </submittedName>
</protein>
<name>A0ABT7IM25_9BURK</name>
<accession>A0ABT7IM25</accession>
<comment type="caution">
    <text evidence="2">The sequence shown here is derived from an EMBL/GenBank/DDBJ whole genome shotgun (WGS) entry which is preliminary data.</text>
</comment>
<feature type="domain" description="PIN" evidence="1">
    <location>
        <begin position="30"/>
        <end position="137"/>
    </location>
</feature>
<keyword evidence="3" id="KW-1185">Reference proteome</keyword>
<dbReference type="SUPFAM" id="SSF88723">
    <property type="entry name" value="PIN domain-like"/>
    <property type="match status" value="1"/>
</dbReference>
<dbReference type="InterPro" id="IPR029060">
    <property type="entry name" value="PIN-like_dom_sf"/>
</dbReference>